<comment type="caution">
    <text evidence="4">The sequence shown here is derived from an EMBL/GenBank/DDBJ whole genome shotgun (WGS) entry which is preliminary data.</text>
</comment>
<dbReference type="SUPFAM" id="SSF143120">
    <property type="entry name" value="YefM-like"/>
    <property type="match status" value="1"/>
</dbReference>
<evidence type="ECO:0000256" key="3">
    <source>
        <dbReference type="SAM" id="MobiDB-lite"/>
    </source>
</evidence>
<comment type="function">
    <text evidence="2">Antitoxin component of a type II toxin-antitoxin (TA) system.</text>
</comment>
<dbReference type="AlphaFoldDB" id="A0A1B7LG13"/>
<evidence type="ECO:0000313" key="5">
    <source>
        <dbReference type="Proteomes" id="UP000078532"/>
    </source>
</evidence>
<dbReference type="RefSeq" id="WP_066667325.1">
    <property type="nucleotide sequence ID" value="NZ_LYVF01000099.1"/>
</dbReference>
<feature type="region of interest" description="Disordered" evidence="3">
    <location>
        <begin position="79"/>
        <end position="100"/>
    </location>
</feature>
<dbReference type="NCBIfam" id="TIGR01552">
    <property type="entry name" value="phd_fam"/>
    <property type="match status" value="1"/>
</dbReference>
<dbReference type="InterPro" id="IPR036165">
    <property type="entry name" value="YefM-like_sf"/>
</dbReference>
<dbReference type="STRING" id="1838280.A6M21_07550"/>
<protein>
    <recommendedName>
        <fullName evidence="2">Antitoxin</fullName>
    </recommendedName>
</protein>
<dbReference type="Gene3D" id="3.40.1620.10">
    <property type="entry name" value="YefM-like domain"/>
    <property type="match status" value="1"/>
</dbReference>
<dbReference type="EMBL" id="LYVF01000099">
    <property type="protein sequence ID" value="OAT83682.1"/>
    <property type="molecule type" value="Genomic_DNA"/>
</dbReference>
<dbReference type="InterPro" id="IPR006442">
    <property type="entry name" value="Antitoxin_Phd/YefM"/>
</dbReference>
<evidence type="ECO:0000313" key="4">
    <source>
        <dbReference type="EMBL" id="OAT83682.1"/>
    </source>
</evidence>
<proteinExistence type="inferred from homology"/>
<accession>A0A1B7LG13</accession>
<dbReference type="Proteomes" id="UP000078532">
    <property type="component" value="Unassembled WGS sequence"/>
</dbReference>
<organism evidence="4 5">
    <name type="scientific">Desulfotomaculum copahuensis</name>
    <dbReference type="NCBI Taxonomy" id="1838280"/>
    <lineage>
        <taxon>Bacteria</taxon>
        <taxon>Bacillati</taxon>
        <taxon>Bacillota</taxon>
        <taxon>Clostridia</taxon>
        <taxon>Eubacteriales</taxon>
        <taxon>Desulfotomaculaceae</taxon>
        <taxon>Desulfotomaculum</taxon>
    </lineage>
</organism>
<evidence type="ECO:0000256" key="2">
    <source>
        <dbReference type="RuleBase" id="RU362080"/>
    </source>
</evidence>
<gene>
    <name evidence="4" type="ORF">A6M21_07550</name>
</gene>
<comment type="similarity">
    <text evidence="1 2">Belongs to the phD/YefM antitoxin family.</text>
</comment>
<keyword evidence="5" id="KW-1185">Reference proteome</keyword>
<evidence type="ECO:0000256" key="1">
    <source>
        <dbReference type="ARBA" id="ARBA00009981"/>
    </source>
</evidence>
<dbReference type="Pfam" id="PF02604">
    <property type="entry name" value="PhdYeFM_antitox"/>
    <property type="match status" value="1"/>
</dbReference>
<name>A0A1B7LG13_9FIRM</name>
<sequence length="100" mass="11206">MHMANVTEVRQNASKIIAQVLESGEPAVVLQRSKPVVYIVEASAYEEMLKKLEAAETLFRAEEAKSALQEIARLRGKMAQRGKQQDSVPLIRELREGEGR</sequence>
<reference evidence="4 5" key="1">
    <citation type="submission" date="2016-04" db="EMBL/GenBank/DDBJ databases">
        <authorList>
            <person name="Evans L.H."/>
            <person name="Alamgir A."/>
            <person name="Owens N."/>
            <person name="Weber N.D."/>
            <person name="Virtaneva K."/>
            <person name="Barbian K."/>
            <person name="Babar A."/>
            <person name="Rosenke K."/>
        </authorList>
    </citation>
    <scope>NUCLEOTIDE SEQUENCE [LARGE SCALE GENOMIC DNA]</scope>
    <source>
        <strain evidence="4 5">LMa1</strain>
    </source>
</reference>